<organism evidence="1 2">
    <name type="scientific">Peribacillus huizhouensis</name>
    <dbReference type="NCBI Taxonomy" id="1501239"/>
    <lineage>
        <taxon>Bacteria</taxon>
        <taxon>Bacillati</taxon>
        <taxon>Bacillota</taxon>
        <taxon>Bacilli</taxon>
        <taxon>Bacillales</taxon>
        <taxon>Bacillaceae</taxon>
        <taxon>Peribacillus</taxon>
    </lineage>
</organism>
<accession>A0ABR6CJ23</accession>
<gene>
    <name evidence="1" type="ORF">HNP81_000307</name>
</gene>
<proteinExistence type="predicted"/>
<evidence type="ECO:0000313" key="2">
    <source>
        <dbReference type="Proteomes" id="UP000626697"/>
    </source>
</evidence>
<protein>
    <submittedName>
        <fullName evidence="1">Uncharacterized protein</fullName>
    </submittedName>
</protein>
<name>A0ABR6CJ23_9BACI</name>
<evidence type="ECO:0000313" key="1">
    <source>
        <dbReference type="EMBL" id="MBA9025025.1"/>
    </source>
</evidence>
<reference evidence="1 2" key="1">
    <citation type="submission" date="2020-08" db="EMBL/GenBank/DDBJ databases">
        <title>Genomic Encyclopedia of Type Strains, Phase IV (KMG-IV): sequencing the most valuable type-strain genomes for metagenomic binning, comparative biology and taxonomic classification.</title>
        <authorList>
            <person name="Goeker M."/>
        </authorList>
    </citation>
    <scope>NUCLEOTIDE SEQUENCE [LARGE SCALE GENOMIC DNA]</scope>
    <source>
        <strain evidence="1 2">DSM 105481</strain>
    </source>
</reference>
<dbReference type="Proteomes" id="UP000626697">
    <property type="component" value="Unassembled WGS sequence"/>
</dbReference>
<dbReference type="EMBL" id="JACJHX010000001">
    <property type="protein sequence ID" value="MBA9025025.1"/>
    <property type="molecule type" value="Genomic_DNA"/>
</dbReference>
<sequence>MVSLIFILLIRKECQEVKWFEVLLYLTNRYRIID</sequence>
<comment type="caution">
    <text evidence="1">The sequence shown here is derived from an EMBL/GenBank/DDBJ whole genome shotgun (WGS) entry which is preliminary data.</text>
</comment>
<keyword evidence="2" id="KW-1185">Reference proteome</keyword>